<keyword evidence="9 11" id="KW-0472">Membrane</keyword>
<protein>
    <recommendedName>
        <fullName evidence="14">Secretin/TonB short N-terminal domain-containing protein</fullName>
    </recommendedName>
</protein>
<gene>
    <name evidence="15" type="ORF">STARVERO_04080</name>
</gene>
<dbReference type="InterPro" id="IPR036942">
    <property type="entry name" value="Beta-barrel_TonB_sf"/>
</dbReference>
<dbReference type="Pfam" id="PF07660">
    <property type="entry name" value="STN"/>
    <property type="match status" value="1"/>
</dbReference>
<dbReference type="InterPro" id="IPR000531">
    <property type="entry name" value="Beta-barrel_TonB"/>
</dbReference>
<keyword evidence="10 11" id="KW-0998">Cell outer membrane</keyword>
<dbReference type="GO" id="GO:0006826">
    <property type="term" value="P:iron ion transport"/>
    <property type="evidence" value="ECO:0007669"/>
    <property type="project" value="UniProtKB-KW"/>
</dbReference>
<dbReference type="Proteomes" id="UP000433050">
    <property type="component" value="Unassembled WGS sequence"/>
</dbReference>
<name>A0A5S9Q4K3_9HYPH</name>
<proteinExistence type="inferred from homology"/>
<evidence type="ECO:0000256" key="7">
    <source>
        <dbReference type="ARBA" id="ARBA00023065"/>
    </source>
</evidence>
<evidence type="ECO:0000256" key="13">
    <source>
        <dbReference type="SAM" id="SignalP"/>
    </source>
</evidence>
<evidence type="ECO:0000313" key="15">
    <source>
        <dbReference type="EMBL" id="CAA0112635.1"/>
    </source>
</evidence>
<keyword evidence="8 12" id="KW-0798">TonB box</keyword>
<evidence type="ECO:0000256" key="6">
    <source>
        <dbReference type="ARBA" id="ARBA00023004"/>
    </source>
</evidence>
<dbReference type="AlphaFoldDB" id="A0A5S9Q4K3"/>
<keyword evidence="6" id="KW-0408">Iron</keyword>
<comment type="subcellular location">
    <subcellularLocation>
        <location evidence="1 11">Cell outer membrane</location>
        <topology evidence="1 11">Multi-pass membrane protein</topology>
    </subcellularLocation>
</comment>
<evidence type="ECO:0000256" key="12">
    <source>
        <dbReference type="RuleBase" id="RU003357"/>
    </source>
</evidence>
<comment type="similarity">
    <text evidence="11 12">Belongs to the TonB-dependent receptor family.</text>
</comment>
<feature type="signal peptide" evidence="13">
    <location>
        <begin position="1"/>
        <end position="37"/>
    </location>
</feature>
<dbReference type="SMART" id="SM00965">
    <property type="entry name" value="STN"/>
    <property type="match status" value="1"/>
</dbReference>
<evidence type="ECO:0000259" key="14">
    <source>
        <dbReference type="SMART" id="SM00965"/>
    </source>
</evidence>
<dbReference type="Pfam" id="PF00593">
    <property type="entry name" value="TonB_dep_Rec_b-barrel"/>
    <property type="match status" value="1"/>
</dbReference>
<feature type="chain" id="PRO_5024861979" description="Secretin/TonB short N-terminal domain-containing protein" evidence="13">
    <location>
        <begin position="38"/>
        <end position="807"/>
    </location>
</feature>
<evidence type="ECO:0000256" key="3">
    <source>
        <dbReference type="ARBA" id="ARBA00022452"/>
    </source>
</evidence>
<keyword evidence="13" id="KW-0732">Signal</keyword>
<keyword evidence="2 11" id="KW-0813">Transport</keyword>
<keyword evidence="5 11" id="KW-0812">Transmembrane</keyword>
<dbReference type="Gene3D" id="3.55.50.30">
    <property type="match status" value="1"/>
</dbReference>
<dbReference type="PROSITE" id="PS52016">
    <property type="entry name" value="TONB_DEPENDENT_REC_3"/>
    <property type="match status" value="1"/>
</dbReference>
<dbReference type="Gene3D" id="2.40.170.20">
    <property type="entry name" value="TonB-dependent receptor, beta-barrel domain"/>
    <property type="match status" value="1"/>
</dbReference>
<keyword evidence="16" id="KW-1185">Reference proteome</keyword>
<dbReference type="PANTHER" id="PTHR32552">
    <property type="entry name" value="FERRICHROME IRON RECEPTOR-RELATED"/>
    <property type="match status" value="1"/>
</dbReference>
<evidence type="ECO:0000256" key="10">
    <source>
        <dbReference type="ARBA" id="ARBA00023237"/>
    </source>
</evidence>
<dbReference type="InterPro" id="IPR012910">
    <property type="entry name" value="Plug_dom"/>
</dbReference>
<dbReference type="Pfam" id="PF07715">
    <property type="entry name" value="Plug"/>
    <property type="match status" value="1"/>
</dbReference>
<keyword evidence="3 11" id="KW-1134">Transmembrane beta strand</keyword>
<evidence type="ECO:0000256" key="11">
    <source>
        <dbReference type="PROSITE-ProRule" id="PRU01360"/>
    </source>
</evidence>
<dbReference type="InterPro" id="IPR011662">
    <property type="entry name" value="Secretin/TonB_short_N"/>
</dbReference>
<dbReference type="PANTHER" id="PTHR32552:SF81">
    <property type="entry name" value="TONB-DEPENDENT OUTER MEMBRANE RECEPTOR"/>
    <property type="match status" value="1"/>
</dbReference>
<evidence type="ECO:0000256" key="4">
    <source>
        <dbReference type="ARBA" id="ARBA00022496"/>
    </source>
</evidence>
<dbReference type="InterPro" id="IPR039426">
    <property type="entry name" value="TonB-dep_rcpt-like"/>
</dbReference>
<keyword evidence="4" id="KW-0410">Iron transport</keyword>
<evidence type="ECO:0000256" key="1">
    <source>
        <dbReference type="ARBA" id="ARBA00004571"/>
    </source>
</evidence>
<dbReference type="RefSeq" id="WP_159601205.1">
    <property type="nucleotide sequence ID" value="NZ_CACSAS010000001.1"/>
</dbReference>
<organism evidence="15 16">
    <name type="scientific">Starkeya nomas</name>
    <dbReference type="NCBI Taxonomy" id="2666134"/>
    <lineage>
        <taxon>Bacteria</taxon>
        <taxon>Pseudomonadati</taxon>
        <taxon>Pseudomonadota</taxon>
        <taxon>Alphaproteobacteria</taxon>
        <taxon>Hyphomicrobiales</taxon>
        <taxon>Xanthobacteraceae</taxon>
        <taxon>Starkeya</taxon>
    </lineage>
</organism>
<evidence type="ECO:0000256" key="8">
    <source>
        <dbReference type="ARBA" id="ARBA00023077"/>
    </source>
</evidence>
<dbReference type="EMBL" id="CACSAS010000001">
    <property type="protein sequence ID" value="CAA0112635.1"/>
    <property type="molecule type" value="Genomic_DNA"/>
</dbReference>
<accession>A0A5S9Q4K3</accession>
<feature type="domain" description="Secretin/TonB short N-terminal" evidence="14">
    <location>
        <begin position="70"/>
        <end position="121"/>
    </location>
</feature>
<keyword evidence="7" id="KW-0406">Ion transport</keyword>
<reference evidence="15 16" key="1">
    <citation type="submission" date="2019-12" db="EMBL/GenBank/DDBJ databases">
        <authorList>
            <person name="Reyes-Prieto M."/>
        </authorList>
    </citation>
    <scope>NUCLEOTIDE SEQUENCE [LARGE SCALE GENOMIC DNA]</scope>
    <source>
        <strain evidence="15">HF14-78462</strain>
    </source>
</reference>
<evidence type="ECO:0000313" key="16">
    <source>
        <dbReference type="Proteomes" id="UP000433050"/>
    </source>
</evidence>
<dbReference type="GO" id="GO:0009279">
    <property type="term" value="C:cell outer membrane"/>
    <property type="evidence" value="ECO:0007669"/>
    <property type="project" value="UniProtKB-SubCell"/>
</dbReference>
<sequence length="807" mass="88816">MTRARFGAGSRRQGASRRLALLAGTMLAFGLPSASLAQSASSARTVQQTIAIPAGPLTTALNRLAAQTGIEILFDASLTNGRLTNGVSGTLTAAEALDTLLAGTGINARFAGGNQVVLSGPQTGTIASDELTYGGAISLDAITVYGARDARTLQDVSASVGVVQAEQIEDGEIRYLRDSFRLLGNVMSSATLNAGFVIRGMSSEGFVPAGAPAGSLYVDGILQTRYNARFGARSLWDAEQVEVYRGPQSTLSGRAAMIGAIYLKTKDPTYDKTIEISGTAGNNELYGSAFIVNTPLIDNQVALRVSGSFEQAKNTVTFPTYVDYAGYDDMTHEESQNLRAKLLFTPSEMPDTRAVFTYSFSNDRPNERLIGVGPGFDLDDDRGDFYDPVTYAEYRAVRVHNLGLEITHDFSDTLRLTSQTGFQYGETTRRSVDADTPGIDNGIWGKVDDTIFTQEIRLNYEGERWKWVAGIYGSQQQFDSSFDALAYSLYQWDQTQDRKTGNLAAFGEATYEFLPTWFFTFGGRIDYLREQIVEDNAEGIAGFPLVSVTNEADFDELNFVPKLGLSKKLGDNHTMGFTYSQGFRTGGFYVNYETLEPEYYDPETANNYELFYKGSFLDNRLTINANLFFTTYQDQQVEIRPDPTRPSFRITTNAASSQAWGFEFEPNYQVTDDLSLFASVGYLNTQFLTFDHAEYGDLSGAAFPEAPEWTIGFGGKYLFGNGFYFGADAKYTAGYTARFGVPPLDYMDSRIIVNAQLGYKAEHWEITAFAENLLDERYLTVVDYDALPIYAQLGPSRSVGVNVRVKF</sequence>
<dbReference type="SUPFAM" id="SSF56935">
    <property type="entry name" value="Porins"/>
    <property type="match status" value="1"/>
</dbReference>
<evidence type="ECO:0000256" key="5">
    <source>
        <dbReference type="ARBA" id="ARBA00022692"/>
    </source>
</evidence>
<evidence type="ECO:0000256" key="2">
    <source>
        <dbReference type="ARBA" id="ARBA00022448"/>
    </source>
</evidence>
<evidence type="ECO:0000256" key="9">
    <source>
        <dbReference type="ARBA" id="ARBA00023136"/>
    </source>
</evidence>